<comment type="caution">
    <text evidence="1">The sequence shown here is derived from an EMBL/GenBank/DDBJ whole genome shotgun (WGS) entry which is preliminary data.</text>
</comment>
<keyword evidence="2" id="KW-1185">Reference proteome</keyword>
<accession>I8XAY2</accession>
<dbReference type="eggNOG" id="ENOG5032Q17">
    <property type="taxonomic scope" value="Bacteria"/>
</dbReference>
<gene>
    <name evidence="1" type="ORF">HMPREF1068_03104</name>
</gene>
<protein>
    <submittedName>
        <fullName evidence="1">Uncharacterized protein</fullName>
    </submittedName>
</protein>
<dbReference type="RefSeq" id="WP_007486285.1">
    <property type="nucleotide sequence ID" value="NZ_JH724315.1"/>
</dbReference>
<dbReference type="Proteomes" id="UP000003089">
    <property type="component" value="Unassembled WGS sequence"/>
</dbReference>
<reference evidence="1 2" key="1">
    <citation type="submission" date="2012-02" db="EMBL/GenBank/DDBJ databases">
        <title>The Genome Sequence of Bacteroides nordii CL02T12C05.</title>
        <authorList>
            <consortium name="The Broad Institute Genome Sequencing Platform"/>
            <person name="Earl A."/>
            <person name="Ward D."/>
            <person name="Feldgarden M."/>
            <person name="Gevers D."/>
            <person name="Zitomersky N.L."/>
            <person name="Coyne M.J."/>
            <person name="Comstock L.E."/>
            <person name="Young S.K."/>
            <person name="Zeng Q."/>
            <person name="Gargeya S."/>
            <person name="Fitzgerald M."/>
            <person name="Haas B."/>
            <person name="Abouelleil A."/>
            <person name="Alvarado L."/>
            <person name="Arachchi H.M."/>
            <person name="Berlin A."/>
            <person name="Chapman S.B."/>
            <person name="Gearin G."/>
            <person name="Goldberg J."/>
            <person name="Griggs A."/>
            <person name="Gujja S."/>
            <person name="Hansen M."/>
            <person name="Heiman D."/>
            <person name="Howarth C."/>
            <person name="Larimer J."/>
            <person name="Lui A."/>
            <person name="MacDonald P.J.P."/>
            <person name="McCowen C."/>
            <person name="Montmayeur A."/>
            <person name="Murphy C."/>
            <person name="Neiman D."/>
            <person name="Pearson M."/>
            <person name="Priest M."/>
            <person name="Roberts A."/>
            <person name="Saif S."/>
            <person name="Shea T."/>
            <person name="Sisk P."/>
            <person name="Stolte C."/>
            <person name="Sykes S."/>
            <person name="Wortman J."/>
            <person name="Nusbaum C."/>
            <person name="Birren B."/>
        </authorList>
    </citation>
    <scope>NUCLEOTIDE SEQUENCE [LARGE SCALE GENOMIC DNA]</scope>
    <source>
        <strain evidence="1 2">CL02T12C05</strain>
    </source>
</reference>
<evidence type="ECO:0000313" key="1">
    <source>
        <dbReference type="EMBL" id="EIY48025.1"/>
    </source>
</evidence>
<proteinExistence type="predicted"/>
<dbReference type="EMBL" id="AGXS01000020">
    <property type="protein sequence ID" value="EIY48025.1"/>
    <property type="molecule type" value="Genomic_DNA"/>
</dbReference>
<organism evidence="1 2">
    <name type="scientific">Bacteroides nordii CL02T12C05</name>
    <dbReference type="NCBI Taxonomy" id="997884"/>
    <lineage>
        <taxon>Bacteria</taxon>
        <taxon>Pseudomonadati</taxon>
        <taxon>Bacteroidota</taxon>
        <taxon>Bacteroidia</taxon>
        <taxon>Bacteroidales</taxon>
        <taxon>Bacteroidaceae</taxon>
        <taxon>Bacteroides</taxon>
    </lineage>
</organism>
<sequence>MKTATYHYRLSNYQGGYTSHSIKVEIIGESEKSYQVRYLEPGTFGQYAGTVKWVRKRSVVITDVKVTVRPPAHPVEIRLPYKD</sequence>
<name>I8XAY2_9BACE</name>
<evidence type="ECO:0000313" key="2">
    <source>
        <dbReference type="Proteomes" id="UP000003089"/>
    </source>
</evidence>
<dbReference type="STRING" id="997884.HMPREF1068_03104"/>
<dbReference type="HOGENOM" id="CLU_2535646_0_0_10"/>
<dbReference type="AlphaFoldDB" id="I8XAY2"/>